<organism evidence="9 10">
    <name type="scientific">Asbolus verrucosus</name>
    <name type="common">Desert ironclad beetle</name>
    <dbReference type="NCBI Taxonomy" id="1661398"/>
    <lineage>
        <taxon>Eukaryota</taxon>
        <taxon>Metazoa</taxon>
        <taxon>Ecdysozoa</taxon>
        <taxon>Arthropoda</taxon>
        <taxon>Hexapoda</taxon>
        <taxon>Insecta</taxon>
        <taxon>Pterygota</taxon>
        <taxon>Neoptera</taxon>
        <taxon>Endopterygota</taxon>
        <taxon>Coleoptera</taxon>
        <taxon>Polyphaga</taxon>
        <taxon>Cucujiformia</taxon>
        <taxon>Tenebrionidae</taxon>
        <taxon>Pimeliinae</taxon>
        <taxon>Asbolus</taxon>
    </lineage>
</organism>
<feature type="non-terminal residue" evidence="9">
    <location>
        <position position="1"/>
    </location>
</feature>
<dbReference type="GO" id="GO:0005254">
    <property type="term" value="F:chloride channel activity"/>
    <property type="evidence" value="ECO:0007669"/>
    <property type="project" value="TreeGrafter"/>
</dbReference>
<dbReference type="GO" id="GO:0016020">
    <property type="term" value="C:membrane"/>
    <property type="evidence" value="ECO:0007669"/>
    <property type="project" value="UniProtKB-SubCell"/>
</dbReference>
<dbReference type="AlphaFoldDB" id="A0A482VNL7"/>
<evidence type="ECO:0000313" key="10">
    <source>
        <dbReference type="Proteomes" id="UP000292052"/>
    </source>
</evidence>
<comment type="similarity">
    <text evidence="2">Belongs to the chloride channel MCLC family.</text>
</comment>
<feature type="compositionally biased region" description="Polar residues" evidence="7">
    <location>
        <begin position="171"/>
        <end position="198"/>
    </location>
</feature>
<dbReference type="OrthoDB" id="6763876at2759"/>
<proteinExistence type="inferred from homology"/>
<feature type="non-terminal residue" evidence="9">
    <location>
        <position position="198"/>
    </location>
</feature>
<protein>
    <recommendedName>
        <fullName evidence="3">Chloride channel CLIC-like protein 1</fullName>
    </recommendedName>
</protein>
<name>A0A482VNL7_ASBVE</name>
<feature type="transmembrane region" description="Helical" evidence="8">
    <location>
        <begin position="61"/>
        <end position="86"/>
    </location>
</feature>
<evidence type="ECO:0000313" key="9">
    <source>
        <dbReference type="EMBL" id="RZC34306.1"/>
    </source>
</evidence>
<dbReference type="PANTHER" id="PTHR34093">
    <property type="entry name" value="CHLORIDE CHANNEL CLIC-LIKE PROTEIN 1"/>
    <property type="match status" value="1"/>
</dbReference>
<dbReference type="PANTHER" id="PTHR34093:SF1">
    <property type="entry name" value="CHLORIDE CHANNEL CLIC-LIKE PROTEIN 1"/>
    <property type="match status" value="1"/>
</dbReference>
<evidence type="ECO:0000256" key="4">
    <source>
        <dbReference type="ARBA" id="ARBA00022692"/>
    </source>
</evidence>
<feature type="region of interest" description="Disordered" evidence="7">
    <location>
        <begin position="140"/>
        <end position="198"/>
    </location>
</feature>
<evidence type="ECO:0000256" key="8">
    <source>
        <dbReference type="SAM" id="Phobius"/>
    </source>
</evidence>
<comment type="subcellular location">
    <subcellularLocation>
        <location evidence="1">Membrane</location>
        <topology evidence="1">Multi-pass membrane protein</topology>
    </subcellularLocation>
</comment>
<keyword evidence="4 8" id="KW-0812">Transmembrane</keyword>
<gene>
    <name evidence="9" type="ORF">BDFB_001646</name>
</gene>
<accession>A0A482VNL7</accession>
<dbReference type="InterPro" id="IPR009231">
    <property type="entry name" value="Chloride_chnl_CLIC-like"/>
</dbReference>
<feature type="compositionally biased region" description="Polar residues" evidence="7">
    <location>
        <begin position="142"/>
        <end position="163"/>
    </location>
</feature>
<evidence type="ECO:0000256" key="5">
    <source>
        <dbReference type="ARBA" id="ARBA00022989"/>
    </source>
</evidence>
<keyword evidence="5 8" id="KW-1133">Transmembrane helix</keyword>
<evidence type="ECO:0000256" key="6">
    <source>
        <dbReference type="ARBA" id="ARBA00023136"/>
    </source>
</evidence>
<evidence type="ECO:0000256" key="3">
    <source>
        <dbReference type="ARBA" id="ARBA00015571"/>
    </source>
</evidence>
<dbReference type="Pfam" id="PF05934">
    <property type="entry name" value="MCLC"/>
    <property type="match status" value="1"/>
</dbReference>
<dbReference type="EMBL" id="QDEB01081254">
    <property type="protein sequence ID" value="RZC34306.1"/>
    <property type="molecule type" value="Genomic_DNA"/>
</dbReference>
<keyword evidence="10" id="KW-1185">Reference proteome</keyword>
<dbReference type="GO" id="GO:0005783">
    <property type="term" value="C:endoplasmic reticulum"/>
    <property type="evidence" value="ECO:0007669"/>
    <property type="project" value="TreeGrafter"/>
</dbReference>
<evidence type="ECO:0000256" key="7">
    <source>
        <dbReference type="SAM" id="MobiDB-lite"/>
    </source>
</evidence>
<sequence length="198" mass="22435">SALFENPCKVYYQAIDNRYNYLVAPSKVLTKQFSRIVVEPLGDLGEAFGKFGRRMFTALPWGLNMVIFPIMLVVSCIIIFIVFLFISKPHFKLTLFHLFTIEMGQPVRNEGAHRSIQRINERAIREVGYDAGHRALVEETSNDNSSSYDENQSHPENNIQKQIGANKDENGINQKTLQQEPEPDTNNSTSVDNLGSNV</sequence>
<comment type="caution">
    <text evidence="9">The sequence shown here is derived from an EMBL/GenBank/DDBJ whole genome shotgun (WGS) entry which is preliminary data.</text>
</comment>
<reference evidence="9 10" key="1">
    <citation type="submission" date="2017-03" db="EMBL/GenBank/DDBJ databases">
        <title>Genome of the blue death feigning beetle - Asbolus verrucosus.</title>
        <authorList>
            <person name="Rider S.D."/>
        </authorList>
    </citation>
    <scope>NUCLEOTIDE SEQUENCE [LARGE SCALE GENOMIC DNA]</scope>
    <source>
        <strain evidence="9">Butters</strain>
        <tissue evidence="9">Head and leg muscle</tissue>
    </source>
</reference>
<keyword evidence="6 8" id="KW-0472">Membrane</keyword>
<evidence type="ECO:0000256" key="2">
    <source>
        <dbReference type="ARBA" id="ARBA00005944"/>
    </source>
</evidence>
<evidence type="ECO:0000256" key="1">
    <source>
        <dbReference type="ARBA" id="ARBA00004141"/>
    </source>
</evidence>
<dbReference type="Proteomes" id="UP000292052">
    <property type="component" value="Unassembled WGS sequence"/>
</dbReference>